<keyword evidence="5" id="KW-0812">Transmembrane</keyword>
<dbReference type="PANTHER" id="PTHR43179">
    <property type="entry name" value="RHAMNOSYLTRANSFERASE WBBL"/>
    <property type="match status" value="1"/>
</dbReference>
<protein>
    <submittedName>
        <fullName evidence="7">Rhamnosyltransferase</fullName>
        <ecNumber evidence="7">2.4.1.-</ecNumber>
    </submittedName>
</protein>
<dbReference type="SUPFAM" id="SSF53448">
    <property type="entry name" value="Nucleotide-diphospho-sugar transferases"/>
    <property type="match status" value="1"/>
</dbReference>
<evidence type="ECO:0000256" key="5">
    <source>
        <dbReference type="SAM" id="Phobius"/>
    </source>
</evidence>
<dbReference type="InterPro" id="IPR001173">
    <property type="entry name" value="Glyco_trans_2-like"/>
</dbReference>
<evidence type="ECO:0000256" key="2">
    <source>
        <dbReference type="ARBA" id="ARBA00006739"/>
    </source>
</evidence>
<evidence type="ECO:0000313" key="7">
    <source>
        <dbReference type="EMBL" id="MDP9806029.1"/>
    </source>
</evidence>
<keyword evidence="4 7" id="KW-0808">Transferase</keyword>
<reference evidence="7 8" key="1">
    <citation type="submission" date="2023-07" db="EMBL/GenBank/DDBJ databases">
        <title>Sequencing the genomes of 1000 actinobacteria strains.</title>
        <authorList>
            <person name="Klenk H.-P."/>
        </authorList>
    </citation>
    <scope>NUCLEOTIDE SEQUENCE [LARGE SCALE GENOMIC DNA]</scope>
    <source>
        <strain evidence="7 8">DSM 17163</strain>
    </source>
</reference>
<feature type="domain" description="Glycosyltransferase 2-like" evidence="6">
    <location>
        <begin position="3"/>
        <end position="122"/>
    </location>
</feature>
<keyword evidence="8" id="KW-1185">Reference proteome</keyword>
<proteinExistence type="inferred from homology"/>
<organism evidence="7 8">
    <name type="scientific">Trueperella bonasi</name>
    <dbReference type="NCBI Taxonomy" id="312286"/>
    <lineage>
        <taxon>Bacteria</taxon>
        <taxon>Bacillati</taxon>
        <taxon>Actinomycetota</taxon>
        <taxon>Actinomycetes</taxon>
        <taxon>Actinomycetales</taxon>
        <taxon>Actinomycetaceae</taxon>
        <taxon>Trueperella</taxon>
    </lineage>
</organism>
<evidence type="ECO:0000259" key="6">
    <source>
        <dbReference type="Pfam" id="PF00535"/>
    </source>
</evidence>
<accession>A0ABT9NF57</accession>
<keyword evidence="3 7" id="KW-0328">Glycosyltransferase</keyword>
<comment type="pathway">
    <text evidence="1">Cell wall biogenesis; cell wall polysaccharide biosynthesis.</text>
</comment>
<dbReference type="GO" id="GO:0016757">
    <property type="term" value="F:glycosyltransferase activity"/>
    <property type="evidence" value="ECO:0007669"/>
    <property type="project" value="UniProtKB-KW"/>
</dbReference>
<comment type="caution">
    <text evidence="7">The sequence shown here is derived from an EMBL/GenBank/DDBJ whole genome shotgun (WGS) entry which is preliminary data.</text>
</comment>
<dbReference type="Pfam" id="PF00535">
    <property type="entry name" value="Glycos_transf_2"/>
    <property type="match status" value="1"/>
</dbReference>
<dbReference type="Gene3D" id="3.90.550.10">
    <property type="entry name" value="Spore Coat Polysaccharide Biosynthesis Protein SpsA, Chain A"/>
    <property type="match status" value="1"/>
</dbReference>
<dbReference type="EC" id="2.4.1.-" evidence="7"/>
<name>A0ABT9NF57_9ACTO</name>
<gene>
    <name evidence="7" type="ORF">J2S70_000611</name>
</gene>
<evidence type="ECO:0000256" key="3">
    <source>
        <dbReference type="ARBA" id="ARBA00022676"/>
    </source>
</evidence>
<feature type="transmembrane region" description="Helical" evidence="5">
    <location>
        <begin position="246"/>
        <end position="266"/>
    </location>
</feature>
<keyword evidence="5" id="KW-1133">Transmembrane helix</keyword>
<evidence type="ECO:0000256" key="1">
    <source>
        <dbReference type="ARBA" id="ARBA00004776"/>
    </source>
</evidence>
<comment type="similarity">
    <text evidence="2">Belongs to the glycosyltransferase 2 family.</text>
</comment>
<dbReference type="CDD" id="cd02526">
    <property type="entry name" value="GT2_RfbF_like"/>
    <property type="match status" value="1"/>
</dbReference>
<evidence type="ECO:0000313" key="8">
    <source>
        <dbReference type="Proteomes" id="UP001243212"/>
    </source>
</evidence>
<dbReference type="EMBL" id="JAUSQX010000001">
    <property type="protein sequence ID" value="MDP9806029.1"/>
    <property type="molecule type" value="Genomic_DNA"/>
</dbReference>
<evidence type="ECO:0000256" key="4">
    <source>
        <dbReference type="ARBA" id="ARBA00022679"/>
    </source>
</evidence>
<keyword evidence="5" id="KW-0472">Membrane</keyword>
<dbReference type="Proteomes" id="UP001243212">
    <property type="component" value="Unassembled WGS sequence"/>
</dbReference>
<dbReference type="InterPro" id="IPR029044">
    <property type="entry name" value="Nucleotide-diphossugar_trans"/>
</dbReference>
<sequence length="292" mass="31555">MAVVVTYGPDERTAELLRAVAPQVGRIVVVDNGSEPADMQKIASAIAEVGARVIELGENTGIANAQNVGILWAKQAGATHVLLSDQDSLPAPDMVARLRAQYEGAPGIGAVGPYIAENKPGGDELVYVDRTWGPRRATKAELGQPVLDAAFLLASGCLIPVAVLDDVGPMNAEYFIDHVDLEWCLRARRAGYRVVVDTAARLDHSLGDETVTLPGRAQPVHVHSPIRCYYLARNTIFLMRSGLLPAAWRVGYALWLAKFAAFHGLVADRRRVRIRELIAGIRDGLLGRGGRR</sequence>
<dbReference type="PANTHER" id="PTHR43179:SF12">
    <property type="entry name" value="GALACTOFURANOSYLTRANSFERASE GLFT2"/>
    <property type="match status" value="1"/>
</dbReference>